<keyword evidence="1" id="KW-1133">Transmembrane helix</keyword>
<feature type="transmembrane region" description="Helical" evidence="1">
    <location>
        <begin position="9"/>
        <end position="28"/>
    </location>
</feature>
<keyword evidence="3" id="KW-1185">Reference proteome</keyword>
<evidence type="ECO:0000313" key="3">
    <source>
        <dbReference type="Proteomes" id="UP000612055"/>
    </source>
</evidence>
<sequence length="128" mass="13221">MAPRISDDALLKTNAAATVLLGLPAMVAPKLWHNAFFMKDHPNNPELGRFWGLNILSCGASALIVSDSDNPKAKKRFLKTAGAAWVLAGALTANNVRTGAQPKESGTVAAVGSALMGGALLAGGLRKD</sequence>
<keyword evidence="1" id="KW-0812">Transmembrane</keyword>
<comment type="caution">
    <text evidence="2">The sequence shown here is derived from an EMBL/GenBank/DDBJ whole genome shotgun (WGS) entry which is preliminary data.</text>
</comment>
<evidence type="ECO:0000313" key="2">
    <source>
        <dbReference type="EMBL" id="KAG2492735.1"/>
    </source>
</evidence>
<feature type="transmembrane region" description="Helical" evidence="1">
    <location>
        <begin position="77"/>
        <end position="96"/>
    </location>
</feature>
<dbReference type="AlphaFoldDB" id="A0A835XZ97"/>
<organism evidence="2 3">
    <name type="scientific">Edaphochlamys debaryana</name>
    <dbReference type="NCBI Taxonomy" id="47281"/>
    <lineage>
        <taxon>Eukaryota</taxon>
        <taxon>Viridiplantae</taxon>
        <taxon>Chlorophyta</taxon>
        <taxon>core chlorophytes</taxon>
        <taxon>Chlorophyceae</taxon>
        <taxon>CS clade</taxon>
        <taxon>Chlamydomonadales</taxon>
        <taxon>Chlamydomonadales incertae sedis</taxon>
        <taxon>Edaphochlamys</taxon>
    </lineage>
</organism>
<name>A0A835XZ97_9CHLO</name>
<keyword evidence="1" id="KW-0472">Membrane</keyword>
<proteinExistence type="predicted"/>
<gene>
    <name evidence="2" type="ORF">HYH03_008901</name>
</gene>
<accession>A0A835XZ97</accession>
<evidence type="ECO:0000256" key="1">
    <source>
        <dbReference type="SAM" id="Phobius"/>
    </source>
</evidence>
<dbReference type="EMBL" id="JAEHOE010000042">
    <property type="protein sequence ID" value="KAG2492735.1"/>
    <property type="molecule type" value="Genomic_DNA"/>
</dbReference>
<feature type="transmembrane region" description="Helical" evidence="1">
    <location>
        <begin position="48"/>
        <end position="65"/>
    </location>
</feature>
<protein>
    <submittedName>
        <fullName evidence="2">Uncharacterized protein</fullName>
    </submittedName>
</protein>
<dbReference type="Proteomes" id="UP000612055">
    <property type="component" value="Unassembled WGS sequence"/>
</dbReference>
<reference evidence="2" key="1">
    <citation type="journal article" date="2020" name="bioRxiv">
        <title>Comparative genomics of Chlamydomonas.</title>
        <authorList>
            <person name="Craig R.J."/>
            <person name="Hasan A.R."/>
            <person name="Ness R.W."/>
            <person name="Keightley P.D."/>
        </authorList>
    </citation>
    <scope>NUCLEOTIDE SEQUENCE</scope>
    <source>
        <strain evidence="2">CCAP 11/70</strain>
    </source>
</reference>
<feature type="transmembrane region" description="Helical" evidence="1">
    <location>
        <begin position="108"/>
        <end position="125"/>
    </location>
</feature>